<keyword evidence="2" id="KW-0614">Plasmid</keyword>
<evidence type="ECO:0000256" key="1">
    <source>
        <dbReference type="SAM" id="MobiDB-lite"/>
    </source>
</evidence>
<feature type="region of interest" description="Disordered" evidence="1">
    <location>
        <begin position="557"/>
        <end position="582"/>
    </location>
</feature>
<evidence type="ECO:0000313" key="2">
    <source>
        <dbReference type="EMBL" id="AIC30032.1"/>
    </source>
</evidence>
<proteinExistence type="predicted"/>
<dbReference type="Proteomes" id="UP000027180">
    <property type="component" value="Plasmid pRetIE4771b"/>
</dbReference>
<organism evidence="2 3">
    <name type="scientific">Rhizobium etli bv. mimosae str. IE4771</name>
    <dbReference type="NCBI Taxonomy" id="1432050"/>
    <lineage>
        <taxon>Bacteria</taxon>
        <taxon>Pseudomonadati</taxon>
        <taxon>Pseudomonadota</taxon>
        <taxon>Alphaproteobacteria</taxon>
        <taxon>Hyphomicrobiales</taxon>
        <taxon>Rhizobiaceae</taxon>
        <taxon>Rhizobium/Agrobacterium group</taxon>
        <taxon>Rhizobium</taxon>
    </lineage>
</organism>
<dbReference type="HOGENOM" id="CLU_030869_0_0_5"/>
<geneLocation type="plasmid" evidence="2 3">
    <name>pRetIE4771b</name>
</geneLocation>
<evidence type="ECO:0000313" key="3">
    <source>
        <dbReference type="Proteomes" id="UP000027180"/>
    </source>
</evidence>
<reference evidence="2 3" key="1">
    <citation type="submission" date="2013-12" db="EMBL/GenBank/DDBJ databases">
        <title>Complete genome sequence of Rhizobium etli bv. mimosae IE4771.</title>
        <authorList>
            <person name="Bustos P."/>
            <person name="Santamaria R.I."/>
            <person name="Lozano L."/>
            <person name="Ormeno-Orrillo E."/>
            <person name="Rogel M.A."/>
            <person name="Romero D."/>
            <person name="Cevallos M.A."/>
            <person name="Martinez-Romero E."/>
            <person name="Gonzalez V."/>
        </authorList>
    </citation>
    <scope>NUCLEOTIDE SEQUENCE [LARGE SCALE GENOMIC DNA]</scope>
    <source>
        <strain evidence="2 3">IE4771</strain>
        <plasmid evidence="3">Plasmid pRetIE4771b</plasmid>
    </source>
</reference>
<dbReference type="KEGG" id="rei:IE4771_PB00304"/>
<protein>
    <recommendedName>
        <fullName evidence="4">Sporadically distributed protein, TIGR04141 family</fullName>
    </recommendedName>
</protein>
<dbReference type="Pfam" id="PF19614">
    <property type="entry name" value="DUF6119"/>
    <property type="match status" value="1"/>
</dbReference>
<feature type="compositionally biased region" description="Basic residues" evidence="1">
    <location>
        <begin position="564"/>
        <end position="582"/>
    </location>
</feature>
<gene>
    <name evidence="2" type="ORF">IE4771_PB00304</name>
</gene>
<dbReference type="EMBL" id="CP006988">
    <property type="protein sequence ID" value="AIC30032.1"/>
    <property type="molecule type" value="Genomic_DNA"/>
</dbReference>
<dbReference type="InterPro" id="IPR026487">
    <property type="entry name" value="CHP04141"/>
</dbReference>
<evidence type="ECO:0008006" key="4">
    <source>
        <dbReference type="Google" id="ProtNLM"/>
    </source>
</evidence>
<name>A0A060I847_RHIET</name>
<accession>A0A060I847</accession>
<dbReference type="AlphaFoldDB" id="A0A060I847"/>
<dbReference type="NCBIfam" id="TIGR04141">
    <property type="entry name" value="TIGR04141 family sporadically distributed protein"/>
    <property type="match status" value="1"/>
</dbReference>
<sequence length="582" mass="64728">MTQASLHSLTLSIRLLKEGRTANDALRKKHGLKKVSSSGGILYTGQSDEVKPTWLDFVSGFSKRSLNLINRSCSAVLFLDVEPEIKSKDKTKKRVMVLTFGSGHHALEPAACERNFGLRVAINSISKTDLRSVDVATLDATTFQRRIQSSRNAELQSFGIDTYRDLIRLASGTPTDKTFARALSGRDALTISTRTDQKGVEAKCRGALKLFYSDDYKKNGYEWVDYIIHVRDDVTVKGLNDLLFAELQSLLSGTGSDLHLAFPGILNPESSFEIGYFGLGLKSGQKDVFTELAIEDYINQILEGNPGDISDIKALKASHEIRVIKDGHGDKKENTPIYDCFVMETELNGSLYVLFGGDWYAVDKKFHAEVEADYQKLLSKTPVAKGILCDSERELIIEMDKDKDLLNLDQVKLAPTGASGANLEPCDFFSRTKRFIHLKDGHGSSPISHLWNQGVVAAESFIRDEKFRKDLRAAAEKRQKKAKKTGFETCLPDGRKRPVASEYTVVYGIMRHKYKSSGKLGLPFFSKVSLRPVAQRIELMGFPVEIHLIEKPEKLVGSVTTPKAKAKKPPKARTSSRTRKAA</sequence>